<dbReference type="Pfam" id="PF02682">
    <property type="entry name" value="CT_C_D"/>
    <property type="match status" value="1"/>
</dbReference>
<keyword evidence="2" id="KW-0378">Hydrolase</keyword>
<dbReference type="SUPFAM" id="SSF160467">
    <property type="entry name" value="PH0987 N-terminal domain-like"/>
    <property type="match status" value="1"/>
</dbReference>
<sequence>MSAAIPVNDEAKRSASDAAAWTLHASGERLLIIELHAGDRVAANRSARDFAARIAAENLPYVTGIVPAMTTVGIHYAPHRVPLDNTSLAPYDALLEALNSLLKTVDATQEAARRVVEIPVCYGGEHGPDLGEVAHACGLSEHEVIELHSGALVDVMMLGFAPGHPYLGMLDTRLSPARRATPRTAVAPGSIGLANRQSVIYPLTLPGGWNLIGRTPLALFDPAREAPCLVNAGDQVRFVPITPEQFETISHNAGAAR</sequence>
<evidence type="ECO:0000256" key="3">
    <source>
        <dbReference type="ARBA" id="ARBA00022840"/>
    </source>
</evidence>
<dbReference type="InterPro" id="IPR029000">
    <property type="entry name" value="Cyclophilin-like_dom_sf"/>
</dbReference>
<dbReference type="NCBIfam" id="TIGR00370">
    <property type="entry name" value="5-oxoprolinase subunit PxpB"/>
    <property type="match status" value="1"/>
</dbReference>
<feature type="domain" description="Carboxyltransferase" evidence="4">
    <location>
        <begin position="21"/>
        <end position="230"/>
    </location>
</feature>
<accession>A0A1N6K6Q3</accession>
<dbReference type="AlphaFoldDB" id="A0A1N6K6Q3"/>
<keyword evidence="1" id="KW-0547">Nucleotide-binding</keyword>
<evidence type="ECO:0000256" key="2">
    <source>
        <dbReference type="ARBA" id="ARBA00022801"/>
    </source>
</evidence>
<name>A0A1N6K6Q3_9BURK</name>
<dbReference type="SUPFAM" id="SSF50891">
    <property type="entry name" value="Cyclophilin-like"/>
    <property type="match status" value="1"/>
</dbReference>
<evidence type="ECO:0000256" key="1">
    <source>
        <dbReference type="ARBA" id="ARBA00022741"/>
    </source>
</evidence>
<dbReference type="EMBL" id="FSRM01000002">
    <property type="protein sequence ID" value="SIO51996.1"/>
    <property type="molecule type" value="Genomic_DNA"/>
</dbReference>
<evidence type="ECO:0000313" key="6">
    <source>
        <dbReference type="Proteomes" id="UP000184693"/>
    </source>
</evidence>
<dbReference type="GO" id="GO:0005524">
    <property type="term" value="F:ATP binding"/>
    <property type="evidence" value="ECO:0007669"/>
    <property type="project" value="UniProtKB-KW"/>
</dbReference>
<dbReference type="InterPro" id="IPR010016">
    <property type="entry name" value="PxpB"/>
</dbReference>
<protein>
    <submittedName>
        <fullName evidence="5">Sensor histidine kinase inhibitor, KipI family</fullName>
    </submittedName>
</protein>
<dbReference type="GO" id="GO:0016787">
    <property type="term" value="F:hydrolase activity"/>
    <property type="evidence" value="ECO:0007669"/>
    <property type="project" value="UniProtKB-KW"/>
</dbReference>
<gene>
    <name evidence="5" type="ORF">SAMN05444168_6143</name>
</gene>
<dbReference type="Proteomes" id="UP000184693">
    <property type="component" value="Unassembled WGS sequence"/>
</dbReference>
<dbReference type="RefSeq" id="WP_254369003.1">
    <property type="nucleotide sequence ID" value="NZ_FSRM01000002.1"/>
</dbReference>
<dbReference type="InterPro" id="IPR003833">
    <property type="entry name" value="CT_C_D"/>
</dbReference>
<dbReference type="Gene3D" id="2.40.100.10">
    <property type="entry name" value="Cyclophilin-like"/>
    <property type="match status" value="1"/>
</dbReference>
<evidence type="ECO:0000259" key="4">
    <source>
        <dbReference type="SMART" id="SM00796"/>
    </source>
</evidence>
<dbReference type="SMART" id="SM00796">
    <property type="entry name" value="AHS1"/>
    <property type="match status" value="1"/>
</dbReference>
<dbReference type="PANTHER" id="PTHR34698">
    <property type="entry name" value="5-OXOPROLINASE SUBUNIT B"/>
    <property type="match status" value="1"/>
</dbReference>
<evidence type="ECO:0000313" key="5">
    <source>
        <dbReference type="EMBL" id="SIO51996.1"/>
    </source>
</evidence>
<dbReference type="PANTHER" id="PTHR34698:SF2">
    <property type="entry name" value="5-OXOPROLINASE SUBUNIT B"/>
    <property type="match status" value="1"/>
</dbReference>
<keyword evidence="3" id="KW-0067">ATP-binding</keyword>
<organism evidence="5 6">
    <name type="scientific">Paraburkholderia phenazinium</name>
    <dbReference type="NCBI Taxonomy" id="60549"/>
    <lineage>
        <taxon>Bacteria</taxon>
        <taxon>Pseudomonadati</taxon>
        <taxon>Pseudomonadota</taxon>
        <taxon>Betaproteobacteria</taxon>
        <taxon>Burkholderiales</taxon>
        <taxon>Burkholderiaceae</taxon>
        <taxon>Paraburkholderia</taxon>
    </lineage>
</organism>
<proteinExistence type="predicted"/>
<dbReference type="Gene3D" id="3.30.1360.40">
    <property type="match status" value="1"/>
</dbReference>
<reference evidence="5 6" key="1">
    <citation type="submission" date="2016-11" db="EMBL/GenBank/DDBJ databases">
        <authorList>
            <person name="Jaros S."/>
            <person name="Januszkiewicz K."/>
            <person name="Wedrychowicz H."/>
        </authorList>
    </citation>
    <scope>NUCLEOTIDE SEQUENCE [LARGE SCALE GENOMIC DNA]</scope>
    <source>
        <strain evidence="5 6">GAS86</strain>
    </source>
</reference>